<protein>
    <submittedName>
        <fullName evidence="8">Na+/H+-dicarboxylate symporter</fullName>
    </submittedName>
</protein>
<keyword evidence="2" id="KW-0813">Transport</keyword>
<evidence type="ECO:0000256" key="3">
    <source>
        <dbReference type="ARBA" id="ARBA00022475"/>
    </source>
</evidence>
<comment type="subcellular location">
    <subcellularLocation>
        <location evidence="1">Cell membrane</location>
        <topology evidence="1">Multi-pass membrane protein</topology>
    </subcellularLocation>
</comment>
<evidence type="ECO:0000313" key="8">
    <source>
        <dbReference type="EMBL" id="SDZ78787.1"/>
    </source>
</evidence>
<feature type="transmembrane region" description="Helical" evidence="7">
    <location>
        <begin position="357"/>
        <end position="380"/>
    </location>
</feature>
<dbReference type="PRINTS" id="PR00173">
    <property type="entry name" value="EDTRNSPORT"/>
</dbReference>
<dbReference type="EMBL" id="FNQG01000002">
    <property type="protein sequence ID" value="SDZ78787.1"/>
    <property type="molecule type" value="Genomic_DNA"/>
</dbReference>
<accession>A0A1H3VVG9</accession>
<dbReference type="Proteomes" id="UP000183469">
    <property type="component" value="Unassembled WGS sequence"/>
</dbReference>
<feature type="transmembrane region" description="Helical" evidence="7">
    <location>
        <begin position="138"/>
        <end position="159"/>
    </location>
</feature>
<evidence type="ECO:0000313" key="9">
    <source>
        <dbReference type="Proteomes" id="UP000183469"/>
    </source>
</evidence>
<proteinExistence type="predicted"/>
<sequence length="547" mass="59553">MEKNIRTITVPELRQGRQALAEELKQRGIPAREITLAQLLLEEMFFRLQKGMETGADFSICMALRRMWGDTELRLIARGAEYNPIPAVTETPTDEAEEDAYQLAILKTNRQKMSYVRKNGLNIITIKVHEMDSTKRQLIYTLSGLVLGCICGLFMQAFLGADVIKAINDSLIAPVRNVFLNALHMMMAPVTFFAIIAGITNISDAALIGKLGGRMVVVSLFMQVITALLGLGLGLLLFAGELSYMQAGIAPVAGNAAAVQYGSLKDMVFDIVPRDLVEPFKGDKILQVMFLAIFFGLILNKMGDKAKGAVECIDFVFRFAIVTLKVIVKAIPLVVFLSMASLLASTGIESLLTFSGLFGGLFIGVAVVWLVGAMTILLFGRITPFSMTRKIMGLSPLIFTVSSSHARLPFVLKFCAENLGIDAKLAAFSIPVGVQLNKAGNCIFFSLVTLMLMRVYAIDMSTSLFLTLWVSVCIMAIAKPPIPCGGIICIAYLFTVVGVPAEAISVILCVEPIAAMFNGVCNESANIATTFILARENNMLDEKKYFA</sequence>
<keyword evidence="3" id="KW-1003">Cell membrane</keyword>
<keyword evidence="6 7" id="KW-0472">Membrane</keyword>
<evidence type="ECO:0000256" key="2">
    <source>
        <dbReference type="ARBA" id="ARBA00022448"/>
    </source>
</evidence>
<gene>
    <name evidence="8" type="ORF">SAMN05660648_00618</name>
</gene>
<feature type="transmembrane region" description="Helical" evidence="7">
    <location>
        <begin position="179"/>
        <end position="203"/>
    </location>
</feature>
<dbReference type="Gene3D" id="1.10.3860.10">
    <property type="entry name" value="Sodium:dicarboxylate symporter"/>
    <property type="match status" value="1"/>
</dbReference>
<dbReference type="AlphaFoldDB" id="A0A1H3VVG9"/>
<feature type="transmembrane region" description="Helical" evidence="7">
    <location>
        <begin position="315"/>
        <end position="337"/>
    </location>
</feature>
<organism evidence="8 9">
    <name type="scientific">Selenomonas ruminantium</name>
    <dbReference type="NCBI Taxonomy" id="971"/>
    <lineage>
        <taxon>Bacteria</taxon>
        <taxon>Bacillati</taxon>
        <taxon>Bacillota</taxon>
        <taxon>Negativicutes</taxon>
        <taxon>Selenomonadales</taxon>
        <taxon>Selenomonadaceae</taxon>
        <taxon>Selenomonas</taxon>
    </lineage>
</organism>
<dbReference type="GO" id="GO:0015293">
    <property type="term" value="F:symporter activity"/>
    <property type="evidence" value="ECO:0007669"/>
    <property type="project" value="UniProtKB-KW"/>
</dbReference>
<evidence type="ECO:0000256" key="4">
    <source>
        <dbReference type="ARBA" id="ARBA00022692"/>
    </source>
</evidence>
<evidence type="ECO:0000256" key="5">
    <source>
        <dbReference type="ARBA" id="ARBA00022989"/>
    </source>
</evidence>
<feature type="transmembrane region" description="Helical" evidence="7">
    <location>
        <begin position="455"/>
        <end position="478"/>
    </location>
</feature>
<dbReference type="GO" id="GO:0005886">
    <property type="term" value="C:plasma membrane"/>
    <property type="evidence" value="ECO:0007669"/>
    <property type="project" value="UniProtKB-SubCell"/>
</dbReference>
<dbReference type="Pfam" id="PF00375">
    <property type="entry name" value="SDF"/>
    <property type="match status" value="1"/>
</dbReference>
<reference evidence="8 9" key="1">
    <citation type="submission" date="2016-10" db="EMBL/GenBank/DDBJ databases">
        <authorList>
            <person name="de Groot N.N."/>
        </authorList>
    </citation>
    <scope>NUCLEOTIDE SEQUENCE [LARGE SCALE GENOMIC DNA]</scope>
    <source>
        <strain evidence="8 9">DSM 2872</strain>
    </source>
</reference>
<dbReference type="RefSeq" id="WP_074670784.1">
    <property type="nucleotide sequence ID" value="NZ_FNQG01000002.1"/>
</dbReference>
<feature type="transmembrane region" description="Helical" evidence="7">
    <location>
        <begin position="490"/>
        <end position="510"/>
    </location>
</feature>
<keyword evidence="4 7" id="KW-0812">Transmembrane</keyword>
<feature type="transmembrane region" description="Helical" evidence="7">
    <location>
        <begin position="215"/>
        <end position="238"/>
    </location>
</feature>
<dbReference type="SUPFAM" id="SSF118215">
    <property type="entry name" value="Proton glutamate symport protein"/>
    <property type="match status" value="1"/>
</dbReference>
<dbReference type="InterPro" id="IPR001991">
    <property type="entry name" value="Na-dicarboxylate_symporter"/>
</dbReference>
<keyword evidence="5 7" id="KW-1133">Transmembrane helix</keyword>
<evidence type="ECO:0000256" key="1">
    <source>
        <dbReference type="ARBA" id="ARBA00004651"/>
    </source>
</evidence>
<name>A0A1H3VVG9_SELRU</name>
<evidence type="ECO:0000256" key="6">
    <source>
        <dbReference type="ARBA" id="ARBA00023136"/>
    </source>
</evidence>
<dbReference type="InterPro" id="IPR036458">
    <property type="entry name" value="Na:dicarbo_symporter_sf"/>
</dbReference>
<evidence type="ECO:0000256" key="7">
    <source>
        <dbReference type="SAM" id="Phobius"/>
    </source>
</evidence>
<dbReference type="PANTHER" id="PTHR42865">
    <property type="entry name" value="PROTON/GLUTAMATE-ASPARTATE SYMPORTER"/>
    <property type="match status" value="1"/>
</dbReference>
<feature type="transmembrane region" description="Helical" evidence="7">
    <location>
        <begin position="285"/>
        <end position="303"/>
    </location>
</feature>
<dbReference type="PANTHER" id="PTHR42865:SF7">
    <property type="entry name" value="PROTON_GLUTAMATE-ASPARTATE SYMPORTER"/>
    <property type="match status" value="1"/>
</dbReference>